<dbReference type="Proteomes" id="UP000094389">
    <property type="component" value="Unassembled WGS sequence"/>
</dbReference>
<reference evidence="3 5" key="3">
    <citation type="journal article" date="2016" name="Proc. Natl. Acad. Sci. U.S.A.">
        <title>Comparative genomics of biotechnologically important yeasts.</title>
        <authorList>
            <person name="Riley R."/>
            <person name="Haridas S."/>
            <person name="Wolfe K.H."/>
            <person name="Lopes M.R."/>
            <person name="Hittinger C.T."/>
            <person name="Goeker M."/>
            <person name="Salamov A.A."/>
            <person name="Wisecaver J.H."/>
            <person name="Long T.M."/>
            <person name="Calvey C.H."/>
            <person name="Aerts A.L."/>
            <person name="Barry K.W."/>
            <person name="Choi C."/>
            <person name="Clum A."/>
            <person name="Coughlan A.Y."/>
            <person name="Deshpande S."/>
            <person name="Douglass A.P."/>
            <person name="Hanson S.J."/>
            <person name="Klenk H.-P."/>
            <person name="LaButti K.M."/>
            <person name="Lapidus A."/>
            <person name="Lindquist E.A."/>
            <person name="Lipzen A.M."/>
            <person name="Meier-Kolthoff J.P."/>
            <person name="Ohm R.A."/>
            <person name="Otillar R.P."/>
            <person name="Pangilinan J.L."/>
            <person name="Peng Y."/>
            <person name="Rokas A."/>
            <person name="Rosa C.A."/>
            <person name="Scheuner C."/>
            <person name="Sibirny A.A."/>
            <person name="Slot J.C."/>
            <person name="Stielow J.B."/>
            <person name="Sun H."/>
            <person name="Kurtzman C.P."/>
            <person name="Blackwell M."/>
            <person name="Grigoriev I.V."/>
            <person name="Jeffries T.W."/>
        </authorList>
    </citation>
    <scope>NUCLEOTIDE SEQUENCE [LARGE SCALE GENOMIC DNA]</scope>
    <source>
        <strain evidence="5">ATCC 18201 / CBS 1600 / BCRC 20928 / JCM 3617 / NBRC 0987 / NRRL Y-1542</strain>
        <strain evidence="3">NRRL Y-1542</strain>
    </source>
</reference>
<dbReference type="EMBL" id="CDQK01000003">
    <property type="protein sequence ID" value="CEP22474.1"/>
    <property type="molecule type" value="Genomic_DNA"/>
</dbReference>
<keyword evidence="5" id="KW-1185">Reference proteome</keyword>
<name>A0A0H5CCX4_CYBJN</name>
<dbReference type="AlphaFoldDB" id="A0A0H5CCX4"/>
<dbReference type="STRING" id="983966.A0A0H5CCX4"/>
<accession>A0A0H5CCX4</accession>
<evidence type="ECO:0000256" key="1">
    <source>
        <dbReference type="SAM" id="MobiDB-lite"/>
    </source>
</evidence>
<feature type="compositionally biased region" description="Basic and acidic residues" evidence="1">
    <location>
        <begin position="307"/>
        <end position="316"/>
    </location>
</feature>
<protein>
    <submittedName>
        <fullName evidence="2">Uncharacterized protein</fullName>
    </submittedName>
</protein>
<dbReference type="OrthoDB" id="4061106at2759"/>
<dbReference type="OMA" id="TSYHIIA"/>
<reference evidence="4" key="2">
    <citation type="journal article" date="2015" name="J. Biotechnol.">
        <title>The structure of the Cyberlindnera jadinii genome and its relation to Candida utilis analyzed by the occurrence of single nucleotide polymorphisms.</title>
        <authorList>
            <person name="Rupp O."/>
            <person name="Brinkrolf K."/>
            <person name="Buerth C."/>
            <person name="Kunigo M."/>
            <person name="Schneider J."/>
            <person name="Jaenicke S."/>
            <person name="Goesmann A."/>
            <person name="Puehler A."/>
            <person name="Jaeger K.-E."/>
            <person name="Ernst J.F."/>
        </authorList>
    </citation>
    <scope>NUCLEOTIDE SEQUENCE [LARGE SCALE GENOMIC DNA]</scope>
    <source>
        <strain evidence="4">ATCC 18201 / CBS 1600 / BCRC 20928 / JCM 3617 / NBRC 0987 / NRRL Y-1542</strain>
    </source>
</reference>
<evidence type="ECO:0000313" key="3">
    <source>
        <dbReference type="EMBL" id="ODV75327.1"/>
    </source>
</evidence>
<evidence type="ECO:0000313" key="5">
    <source>
        <dbReference type="Proteomes" id="UP000094389"/>
    </source>
</evidence>
<accession>A0A1E4S727</accession>
<evidence type="ECO:0000313" key="2">
    <source>
        <dbReference type="EMBL" id="CEP22474.1"/>
    </source>
</evidence>
<dbReference type="EMBL" id="KV453926">
    <property type="protein sequence ID" value="ODV75327.1"/>
    <property type="molecule type" value="Genomic_DNA"/>
</dbReference>
<dbReference type="Proteomes" id="UP000038830">
    <property type="component" value="Unassembled WGS sequence"/>
</dbReference>
<proteinExistence type="predicted"/>
<sequence>MLRLHRSFSCSCKSLQQASASLAREQIDAYVQYFRTPKDLRPLVYREKNASHLLSRDLWDEVAKKRVVPLEPPTVPSKSALIKIISECTDGEELKESRDLLLELSKKPNYTSPDHIDAFLEKSAQLRKFPHALTFIYSQPSLRQRLDSHNLNTILVYLYINDRKSLLNSVSKAQVALDKIRKPNAITDLLRASLYLKHNEQVPADLKEKITSSTEAVSVPQLSLDKSIGALSRDYNTYKNKYLELAPIAIESSKDEALASLQTVKDITQFAQSFKQLQDKIQLKDAFSVLKSKSIFRRPKQPSQEGKTAEEETKEE</sequence>
<feature type="region of interest" description="Disordered" evidence="1">
    <location>
        <begin position="297"/>
        <end position="316"/>
    </location>
</feature>
<organism evidence="2 4">
    <name type="scientific">Cyberlindnera jadinii (strain ATCC 18201 / CBS 1600 / BCRC 20928 / JCM 3617 / NBRC 0987 / NRRL Y-1542)</name>
    <name type="common">Torula yeast</name>
    <name type="synonym">Candida utilis</name>
    <dbReference type="NCBI Taxonomy" id="983966"/>
    <lineage>
        <taxon>Eukaryota</taxon>
        <taxon>Fungi</taxon>
        <taxon>Dikarya</taxon>
        <taxon>Ascomycota</taxon>
        <taxon>Saccharomycotina</taxon>
        <taxon>Saccharomycetes</taxon>
        <taxon>Phaffomycetales</taxon>
        <taxon>Phaffomycetaceae</taxon>
        <taxon>Cyberlindnera</taxon>
    </lineage>
</organism>
<evidence type="ECO:0000313" key="4">
    <source>
        <dbReference type="Proteomes" id="UP000038830"/>
    </source>
</evidence>
<gene>
    <name evidence="2" type="ORF">BN1211_2840</name>
    <name evidence="3" type="ORF">CYBJADRAFT_166076</name>
</gene>
<reference evidence="2" key="1">
    <citation type="submission" date="2014-12" db="EMBL/GenBank/DDBJ databases">
        <authorList>
            <person name="Jaenicke S."/>
        </authorList>
    </citation>
    <scope>NUCLEOTIDE SEQUENCE [LARGE SCALE GENOMIC DNA]</scope>
    <source>
        <strain evidence="2">CBS1600</strain>
    </source>
</reference>